<evidence type="ECO:0000313" key="3">
    <source>
        <dbReference type="Proteomes" id="UP000198460"/>
    </source>
</evidence>
<dbReference type="AlphaFoldDB" id="A0A238H7Y5"/>
<gene>
    <name evidence="2" type="ORF">BSIN_4239</name>
</gene>
<proteinExistence type="predicted"/>
<name>A0A238H7Y5_9BURK</name>
<dbReference type="Proteomes" id="UP000198460">
    <property type="component" value="Unassembled WGS sequence"/>
</dbReference>
<dbReference type="EMBL" id="FXAN01000069">
    <property type="protein sequence ID" value="SMG01205.1"/>
    <property type="molecule type" value="Genomic_DNA"/>
</dbReference>
<reference evidence="2 3" key="1">
    <citation type="submission" date="2017-04" db="EMBL/GenBank/DDBJ databases">
        <authorList>
            <person name="Afonso C.L."/>
            <person name="Miller P.J."/>
            <person name="Scott M.A."/>
            <person name="Spackman E."/>
            <person name="Goraichik I."/>
            <person name="Dimitrov K.M."/>
            <person name="Suarez D.L."/>
            <person name="Swayne D.E."/>
        </authorList>
    </citation>
    <scope>NUCLEOTIDE SEQUENCE [LARGE SCALE GENOMIC DNA]</scope>
    <source>
        <strain evidence="2">LMG 28154</strain>
    </source>
</reference>
<protein>
    <submittedName>
        <fullName evidence="2">Uncharacterized protein</fullName>
    </submittedName>
</protein>
<organism evidence="2 3">
    <name type="scientific">Burkholderia singularis</name>
    <dbReference type="NCBI Taxonomy" id="1503053"/>
    <lineage>
        <taxon>Bacteria</taxon>
        <taxon>Pseudomonadati</taxon>
        <taxon>Pseudomonadota</taxon>
        <taxon>Betaproteobacteria</taxon>
        <taxon>Burkholderiales</taxon>
        <taxon>Burkholderiaceae</taxon>
        <taxon>Burkholderia</taxon>
        <taxon>pseudomallei group</taxon>
    </lineage>
</organism>
<sequence>MRGRRVMRGPAAKNGCGRLSSGHGERAAARHRYASTITALV</sequence>
<evidence type="ECO:0000256" key="1">
    <source>
        <dbReference type="SAM" id="MobiDB-lite"/>
    </source>
</evidence>
<evidence type="ECO:0000313" key="2">
    <source>
        <dbReference type="EMBL" id="SMG01205.1"/>
    </source>
</evidence>
<feature type="region of interest" description="Disordered" evidence="1">
    <location>
        <begin position="1"/>
        <end position="28"/>
    </location>
</feature>
<accession>A0A238H7Y5</accession>